<reference evidence="2" key="2">
    <citation type="submission" date="2022-07" db="EMBL/GenBank/DDBJ databases">
        <authorList>
            <person name="Goncalves M.F.M."/>
            <person name="Hilario S."/>
            <person name="Van De Peer Y."/>
            <person name="Esteves A.C."/>
            <person name="Alves A."/>
        </authorList>
    </citation>
    <scope>NUCLEOTIDE SEQUENCE</scope>
    <source>
        <strain evidence="2">MUM 19.33</strain>
    </source>
</reference>
<accession>A0A9P9Y0I3</accession>
<gene>
    <name evidence="2" type="ORF">J7T54_003095</name>
</gene>
<proteinExistence type="predicted"/>
<dbReference type="GeneID" id="75829600"/>
<dbReference type="AlphaFoldDB" id="A0A9P9Y0I3"/>
<evidence type="ECO:0000313" key="2">
    <source>
        <dbReference type="EMBL" id="KAI6780953.1"/>
    </source>
</evidence>
<dbReference type="EMBL" id="JAGIXG020000026">
    <property type="protein sequence ID" value="KAI6780953.1"/>
    <property type="molecule type" value="Genomic_DNA"/>
</dbReference>
<protein>
    <submittedName>
        <fullName evidence="2">Uncharacterized protein</fullName>
    </submittedName>
</protein>
<name>A0A9P9Y0I3_9HYPO</name>
<dbReference type="RefSeq" id="XP_051361809.1">
    <property type="nucleotide sequence ID" value="XM_051506901.1"/>
</dbReference>
<dbReference type="Proteomes" id="UP001055219">
    <property type="component" value="Unassembled WGS sequence"/>
</dbReference>
<sequence>MPPEDYPESVDGPGTTNTTHPRRQADEAAAAARDVAKPPVPSLSFCRRREESIDIQLPHVIAGCLVAAFATTLADRLGNALLTYYYIDDQKVPVNLDRVFDRLMTEFTGHIWDELWDFYYASNPQHGRQLSLLFDGPIRQMVLVLNGPELSRCVLDKIAPGLSQRPTSWTQASNGIDIHLALQVVCRWWDTEKKARSPGGNPDDIARTIGTHLLNGKALAHFVRRIRTVLYSPHHVQMHLMESAAWDILLKRRMPPPTDGYHVLQFRFECDPRQRIMEQGHLDVGAFPAVTGTAGECVATTIGDYATKQWPRCSHVVVGAVRDALRAAAQSSQQGQGFAGMSFWDDSDPDAVLSPGLRLLHVEVEEGMIRLSTSAWLLAFTSITQLMAWLCATLSSSPFPEAVSECCLQITHWEHTRESTFISCSLAHRAVPAGEGVPWLHQRRGVVVVPGFPIEEHIAGSIM</sequence>
<dbReference type="OrthoDB" id="1577640at2759"/>
<comment type="caution">
    <text evidence="2">The sequence shown here is derived from an EMBL/GenBank/DDBJ whole genome shotgun (WGS) entry which is preliminary data.</text>
</comment>
<evidence type="ECO:0000256" key="1">
    <source>
        <dbReference type="SAM" id="MobiDB-lite"/>
    </source>
</evidence>
<keyword evidence="3" id="KW-1185">Reference proteome</keyword>
<evidence type="ECO:0000313" key="3">
    <source>
        <dbReference type="Proteomes" id="UP001055219"/>
    </source>
</evidence>
<organism evidence="2 3">
    <name type="scientific">Emericellopsis cladophorae</name>
    <dbReference type="NCBI Taxonomy" id="2686198"/>
    <lineage>
        <taxon>Eukaryota</taxon>
        <taxon>Fungi</taxon>
        <taxon>Dikarya</taxon>
        <taxon>Ascomycota</taxon>
        <taxon>Pezizomycotina</taxon>
        <taxon>Sordariomycetes</taxon>
        <taxon>Hypocreomycetidae</taxon>
        <taxon>Hypocreales</taxon>
        <taxon>Bionectriaceae</taxon>
        <taxon>Emericellopsis</taxon>
    </lineage>
</organism>
<reference evidence="2" key="1">
    <citation type="journal article" date="2021" name="J Fungi (Basel)">
        <title>Genomic and Metabolomic Analyses of the Marine Fungus Emericellopsis cladophorae: Insights into Saltwater Adaptability Mechanisms and Its Biosynthetic Potential.</title>
        <authorList>
            <person name="Goncalves M.F.M."/>
            <person name="Hilario S."/>
            <person name="Van de Peer Y."/>
            <person name="Esteves A.C."/>
            <person name="Alves A."/>
        </authorList>
    </citation>
    <scope>NUCLEOTIDE SEQUENCE</scope>
    <source>
        <strain evidence="2">MUM 19.33</strain>
    </source>
</reference>
<feature type="region of interest" description="Disordered" evidence="1">
    <location>
        <begin position="1"/>
        <end position="33"/>
    </location>
</feature>